<keyword evidence="6 10" id="KW-0378">Hydrolase</keyword>
<gene>
    <name evidence="10" type="ORF">ACFO4N_02340</name>
</gene>
<dbReference type="Gene3D" id="3.20.20.150">
    <property type="entry name" value="Divalent-metal-dependent TIM barrel enzymes"/>
    <property type="match status" value="1"/>
</dbReference>
<dbReference type="PANTHER" id="PTHR21445">
    <property type="entry name" value="ENDONUCLEASE IV ENDODEOXYRIBONUCLEASE IV"/>
    <property type="match status" value="1"/>
</dbReference>
<evidence type="ECO:0000256" key="1">
    <source>
        <dbReference type="ARBA" id="ARBA00001947"/>
    </source>
</evidence>
<dbReference type="PROSITE" id="PS51432">
    <property type="entry name" value="AP_NUCLEASE_F2_4"/>
    <property type="match status" value="1"/>
</dbReference>
<keyword evidence="11" id="KW-1185">Reference proteome</keyword>
<keyword evidence="5" id="KW-0227">DNA damage</keyword>
<comment type="similarity">
    <text evidence="2">Belongs to the AP endonuclease 2 family.</text>
</comment>
<dbReference type="PANTHER" id="PTHR21445:SF0">
    <property type="entry name" value="APURINIC-APYRIMIDINIC ENDONUCLEASE"/>
    <property type="match status" value="1"/>
</dbReference>
<dbReference type="PROSITE" id="PS00730">
    <property type="entry name" value="AP_NUCLEASE_F2_2"/>
    <property type="match status" value="1"/>
</dbReference>
<dbReference type="EC" id="3.1.21.2" evidence="10"/>
<keyword evidence="3" id="KW-0540">Nuclease</keyword>
<sequence length="281" mass="31109">MEGSLVMRFGCHISIKNGYLAAAKAAVSLGTKAFQYFPKNPRSLRIKKFDHEDAERCAVFCRKHGMVSIAHAPYPTNLSASDGKLSAVMASAINDLEIAEACGSIGVVIHFGTYKGAHLLTGYERMIHALNEILKDWKGNSLILIENNAGKSGQLGTTLEELVKVRELTNHPHKIGFCFDTCHAFAAGLWNGKNWEDVVDRGRRLDYFNHLKVIHLNNSRYPAGSKRDRHANLRHGEIAVTALKTLITSPIVRDIPLILETPAINQSHDSEFHDLMVWGGS</sequence>
<evidence type="ECO:0000256" key="6">
    <source>
        <dbReference type="ARBA" id="ARBA00022801"/>
    </source>
</evidence>
<organism evidence="10 11">
    <name type="scientific">Camelliibacillus cellulosilyticus</name>
    <dbReference type="NCBI Taxonomy" id="2174486"/>
    <lineage>
        <taxon>Bacteria</taxon>
        <taxon>Bacillati</taxon>
        <taxon>Bacillota</taxon>
        <taxon>Bacilli</taxon>
        <taxon>Bacillales</taxon>
        <taxon>Sporolactobacillaceae</taxon>
        <taxon>Camelliibacillus</taxon>
    </lineage>
</organism>
<accession>A0ABV9GHX7</accession>
<dbReference type="NCBIfam" id="TIGR00587">
    <property type="entry name" value="nfo"/>
    <property type="match status" value="1"/>
</dbReference>
<dbReference type="Proteomes" id="UP001596022">
    <property type="component" value="Unassembled WGS sequence"/>
</dbReference>
<comment type="caution">
    <text evidence="10">The sequence shown here is derived from an EMBL/GenBank/DDBJ whole genome shotgun (WGS) entry which is preliminary data.</text>
</comment>
<feature type="domain" description="Xylose isomerase-like TIM barrel" evidence="9">
    <location>
        <begin position="24"/>
        <end position="264"/>
    </location>
</feature>
<evidence type="ECO:0000256" key="7">
    <source>
        <dbReference type="ARBA" id="ARBA00022833"/>
    </source>
</evidence>
<evidence type="ECO:0000256" key="5">
    <source>
        <dbReference type="ARBA" id="ARBA00022763"/>
    </source>
</evidence>
<dbReference type="SUPFAM" id="SSF51658">
    <property type="entry name" value="Xylose isomerase-like"/>
    <property type="match status" value="1"/>
</dbReference>
<dbReference type="InterPro" id="IPR018246">
    <property type="entry name" value="AP_endonuc_F2_Zn_BS"/>
</dbReference>
<reference evidence="11" key="1">
    <citation type="journal article" date="2019" name="Int. J. Syst. Evol. Microbiol.">
        <title>The Global Catalogue of Microorganisms (GCM) 10K type strain sequencing project: providing services to taxonomists for standard genome sequencing and annotation.</title>
        <authorList>
            <consortium name="The Broad Institute Genomics Platform"/>
            <consortium name="The Broad Institute Genome Sequencing Center for Infectious Disease"/>
            <person name="Wu L."/>
            <person name="Ma J."/>
        </authorList>
    </citation>
    <scope>NUCLEOTIDE SEQUENCE [LARGE SCALE GENOMIC DNA]</scope>
    <source>
        <strain evidence="11">CGMCC 1.16306</strain>
    </source>
</reference>
<protein>
    <submittedName>
        <fullName evidence="10">Deoxyribonuclease IV</fullName>
        <ecNumber evidence="10">3.1.21.2</ecNumber>
    </submittedName>
</protein>
<proteinExistence type="inferred from homology"/>
<evidence type="ECO:0000256" key="4">
    <source>
        <dbReference type="ARBA" id="ARBA00022723"/>
    </source>
</evidence>
<dbReference type="InterPro" id="IPR013022">
    <property type="entry name" value="Xyl_isomerase-like_TIM-brl"/>
</dbReference>
<evidence type="ECO:0000256" key="2">
    <source>
        <dbReference type="ARBA" id="ARBA00005340"/>
    </source>
</evidence>
<evidence type="ECO:0000256" key="8">
    <source>
        <dbReference type="ARBA" id="ARBA00023204"/>
    </source>
</evidence>
<dbReference type="InterPro" id="IPR001719">
    <property type="entry name" value="AP_endonuc_2"/>
</dbReference>
<dbReference type="SMART" id="SM00518">
    <property type="entry name" value="AP2Ec"/>
    <property type="match status" value="1"/>
</dbReference>
<evidence type="ECO:0000313" key="11">
    <source>
        <dbReference type="Proteomes" id="UP001596022"/>
    </source>
</evidence>
<dbReference type="CDD" id="cd00019">
    <property type="entry name" value="AP2Ec"/>
    <property type="match status" value="1"/>
</dbReference>
<keyword evidence="8" id="KW-0234">DNA repair</keyword>
<evidence type="ECO:0000256" key="3">
    <source>
        <dbReference type="ARBA" id="ARBA00022722"/>
    </source>
</evidence>
<dbReference type="EMBL" id="JBHSFW010000001">
    <property type="protein sequence ID" value="MFC4617567.1"/>
    <property type="molecule type" value="Genomic_DNA"/>
</dbReference>
<keyword evidence="4" id="KW-0479">Metal-binding</keyword>
<dbReference type="InterPro" id="IPR036237">
    <property type="entry name" value="Xyl_isomerase-like_sf"/>
</dbReference>
<comment type="cofactor">
    <cofactor evidence="1">
        <name>Zn(2+)</name>
        <dbReference type="ChEBI" id="CHEBI:29105"/>
    </cofactor>
</comment>
<dbReference type="GO" id="GO:0008833">
    <property type="term" value="F:deoxyribonuclease IV (phage-T4-induced) activity"/>
    <property type="evidence" value="ECO:0007669"/>
    <property type="project" value="UniProtKB-EC"/>
</dbReference>
<dbReference type="Pfam" id="PF01261">
    <property type="entry name" value="AP_endonuc_2"/>
    <property type="match status" value="1"/>
</dbReference>
<keyword evidence="7" id="KW-0862">Zinc</keyword>
<name>A0ABV9GHX7_9BACL</name>
<evidence type="ECO:0000259" key="9">
    <source>
        <dbReference type="Pfam" id="PF01261"/>
    </source>
</evidence>
<evidence type="ECO:0000313" key="10">
    <source>
        <dbReference type="EMBL" id="MFC4617567.1"/>
    </source>
</evidence>